<evidence type="ECO:0000259" key="8">
    <source>
        <dbReference type="Pfam" id="PF02784"/>
    </source>
</evidence>
<dbReference type="InterPro" id="IPR000183">
    <property type="entry name" value="Orn/DAP/Arg_de-COase"/>
</dbReference>
<keyword evidence="10" id="KW-1185">Reference proteome</keyword>
<dbReference type="EMBL" id="JAATOP010000001">
    <property type="protein sequence ID" value="NIY71321.1"/>
    <property type="molecule type" value="Genomic_DNA"/>
</dbReference>
<dbReference type="PROSITE" id="PS00879">
    <property type="entry name" value="ODR_DC_2_2"/>
    <property type="match status" value="1"/>
</dbReference>
<proteinExistence type="inferred from homology"/>
<dbReference type="SUPFAM" id="SSF51419">
    <property type="entry name" value="PLP-binding barrel"/>
    <property type="match status" value="1"/>
</dbReference>
<evidence type="ECO:0000256" key="4">
    <source>
        <dbReference type="ARBA" id="ARBA00023239"/>
    </source>
</evidence>
<dbReference type="InterPro" id="IPR009006">
    <property type="entry name" value="Ala_racemase/Decarboxylase_C"/>
</dbReference>
<feature type="domain" description="Orn/DAP/Arg decarboxylase 2 N-terminal" evidence="8">
    <location>
        <begin position="34"/>
        <end position="258"/>
    </location>
</feature>
<evidence type="ECO:0000256" key="3">
    <source>
        <dbReference type="ARBA" id="ARBA00022898"/>
    </source>
</evidence>
<comment type="catalytic activity">
    <reaction evidence="7">
        <text>L-ornithine + H(+) = putrescine + CO2</text>
        <dbReference type="Rhea" id="RHEA:22964"/>
        <dbReference type="ChEBI" id="CHEBI:15378"/>
        <dbReference type="ChEBI" id="CHEBI:16526"/>
        <dbReference type="ChEBI" id="CHEBI:46911"/>
        <dbReference type="ChEBI" id="CHEBI:326268"/>
        <dbReference type="EC" id="4.1.1.17"/>
    </reaction>
</comment>
<dbReference type="Gene3D" id="3.20.20.10">
    <property type="entry name" value="Alanine racemase"/>
    <property type="match status" value="1"/>
</dbReference>
<dbReference type="Proteomes" id="UP000709466">
    <property type="component" value="Unassembled WGS sequence"/>
</dbReference>
<protein>
    <recommendedName>
        <fullName evidence="6">ornithine decarboxylase</fullName>
        <ecNumber evidence="6">4.1.1.17</ecNumber>
    </recommendedName>
</protein>
<comment type="caution">
    <text evidence="9">The sequence shown here is derived from an EMBL/GenBank/DDBJ whole genome shotgun (WGS) entry which is preliminary data.</text>
</comment>
<evidence type="ECO:0000313" key="9">
    <source>
        <dbReference type="EMBL" id="NIY71321.1"/>
    </source>
</evidence>
<dbReference type="SUPFAM" id="SSF50621">
    <property type="entry name" value="Alanine racemase C-terminal domain-like"/>
    <property type="match status" value="1"/>
</dbReference>
<sequence>MLHQPVRQTSIAEFLQSYQGGGSVHFFSPSLLAAKLAEFQRGFGGLVTFAVKANPTEDVLSTLCHGGLHGFDVASPEEIALARKICPTAALHYNNPVRTRAEVEFGVANGVASWSVDDWDELEKLLARVPEDAEIAVRFKLPVEGAAYNFGAKFGATPPLAAMMLARVAEAGRKPSLTFHVGTQCVDPAAWGQYVGEAAAIAAEAGVTIERLNIGGGFPASRNYRVEMMPFFTAIKEALGAFPVQPTLICEPGRGLVADAFALAVQIKSVRNDCIYLTDGVYGGLSELLSMPAPSFAVLSEKGWRKGPHRPRKAFGPTCDSIDVLRDPLELPIYLDEGDWIVFRSMGAYVTGVTTRFNGYGSIEMVTLDTLDAPF</sequence>
<dbReference type="PROSITE" id="PS00878">
    <property type="entry name" value="ODR_DC_2_1"/>
    <property type="match status" value="1"/>
</dbReference>
<organism evidence="9 10">
    <name type="scientific">Marivivens donghaensis</name>
    <dbReference type="NCBI Taxonomy" id="1699413"/>
    <lineage>
        <taxon>Bacteria</taxon>
        <taxon>Pseudomonadati</taxon>
        <taxon>Pseudomonadota</taxon>
        <taxon>Alphaproteobacteria</taxon>
        <taxon>Rhodobacterales</taxon>
        <taxon>Paracoccaceae</taxon>
        <taxon>Marivivens group</taxon>
        <taxon>Marivivens</taxon>
    </lineage>
</organism>
<evidence type="ECO:0000256" key="5">
    <source>
        <dbReference type="ARBA" id="ARBA00034115"/>
    </source>
</evidence>
<evidence type="ECO:0000313" key="10">
    <source>
        <dbReference type="Proteomes" id="UP000709466"/>
    </source>
</evidence>
<keyword evidence="4" id="KW-0456">Lyase</keyword>
<dbReference type="InterPro" id="IPR022644">
    <property type="entry name" value="De-COase2_N"/>
</dbReference>
<dbReference type="PANTHER" id="PTHR11482">
    <property type="entry name" value="ARGININE/DIAMINOPIMELATE/ORNITHINE DECARBOXYLASE"/>
    <property type="match status" value="1"/>
</dbReference>
<keyword evidence="3" id="KW-0663">Pyridoxal phosphate</keyword>
<gene>
    <name evidence="9" type="ORF">HCZ30_02600</name>
</gene>
<evidence type="ECO:0000256" key="1">
    <source>
        <dbReference type="ARBA" id="ARBA00001933"/>
    </source>
</evidence>
<dbReference type="PRINTS" id="PR01179">
    <property type="entry name" value="ODADCRBXLASE"/>
</dbReference>
<comment type="cofactor">
    <cofactor evidence="1">
        <name>pyridoxal 5'-phosphate</name>
        <dbReference type="ChEBI" id="CHEBI:597326"/>
    </cofactor>
</comment>
<dbReference type="InterPro" id="IPR022657">
    <property type="entry name" value="De-COase2_CS"/>
</dbReference>
<dbReference type="InterPro" id="IPR029066">
    <property type="entry name" value="PLP-binding_barrel"/>
</dbReference>
<name>A0ABX0VTW2_9RHOB</name>
<dbReference type="RefSeq" id="WP_167636197.1">
    <property type="nucleotide sequence ID" value="NZ_JAATOP010000001.1"/>
</dbReference>
<evidence type="ECO:0000256" key="7">
    <source>
        <dbReference type="ARBA" id="ARBA00049127"/>
    </source>
</evidence>
<dbReference type="InterPro" id="IPR022653">
    <property type="entry name" value="De-COase2_pyr-phos_BS"/>
</dbReference>
<dbReference type="InterPro" id="IPR002433">
    <property type="entry name" value="Orn_de-COase"/>
</dbReference>
<dbReference type="EC" id="4.1.1.17" evidence="6"/>
<dbReference type="PRINTS" id="PR01182">
    <property type="entry name" value="ORNDCRBXLASE"/>
</dbReference>
<dbReference type="Pfam" id="PF02784">
    <property type="entry name" value="Orn_Arg_deC_N"/>
    <property type="match status" value="1"/>
</dbReference>
<evidence type="ECO:0000256" key="2">
    <source>
        <dbReference type="ARBA" id="ARBA00008872"/>
    </source>
</evidence>
<dbReference type="Gene3D" id="2.40.37.10">
    <property type="entry name" value="Lyase, Ornithine Decarboxylase, Chain A, domain 1"/>
    <property type="match status" value="1"/>
</dbReference>
<comment type="pathway">
    <text evidence="5">Amine and polyamine biosynthesis; putrescine biosynthesis via L-ornithine pathway; putrescine from L-ornithine: step 1/1.</text>
</comment>
<evidence type="ECO:0000256" key="6">
    <source>
        <dbReference type="ARBA" id="ARBA00034138"/>
    </source>
</evidence>
<dbReference type="PANTHER" id="PTHR11482:SF6">
    <property type="entry name" value="ORNITHINE DECARBOXYLASE 1-RELATED"/>
    <property type="match status" value="1"/>
</dbReference>
<accession>A0ABX0VTW2</accession>
<reference evidence="9 10" key="1">
    <citation type="submission" date="2020-03" db="EMBL/GenBank/DDBJ databases">
        <title>Bacterial isolates of synthetic phycosphere.</title>
        <authorList>
            <person name="Fu H."/>
            <person name="Moran M.A."/>
        </authorList>
    </citation>
    <scope>NUCLEOTIDE SEQUENCE [LARGE SCALE GENOMIC DNA]</scope>
    <source>
        <strain evidence="9 10">HF1</strain>
    </source>
</reference>
<comment type="similarity">
    <text evidence="2">Belongs to the Orn/Lys/Arg decarboxylase class-II family.</text>
</comment>